<gene>
    <name evidence="2" type="primary">creD</name>
    <name evidence="2" type="ORF">HUO14_04295</name>
</gene>
<keyword evidence="1" id="KW-0472">Membrane</keyword>
<feature type="transmembrane region" description="Helical" evidence="1">
    <location>
        <begin position="21"/>
        <end position="41"/>
    </location>
</feature>
<dbReference type="PIRSF" id="PIRSF004548">
    <property type="entry name" value="CreD"/>
    <property type="match status" value="1"/>
</dbReference>
<dbReference type="Proteomes" id="UP000652427">
    <property type="component" value="Unassembled WGS sequence"/>
</dbReference>
<reference evidence="2 3" key="1">
    <citation type="submission" date="2020-06" db="EMBL/GenBank/DDBJ databases">
        <authorList>
            <person name="Kim S.-J."/>
            <person name="Park S.-J."/>
        </authorList>
    </citation>
    <scope>NUCLEOTIDE SEQUENCE [LARGE SCALE GENOMIC DNA]</scope>
    <source>
        <strain evidence="2 3">SW-151</strain>
    </source>
</reference>
<sequence length="470" mass="50902">MTVVEDRYDPVKPERSPGRKFLMVVLMGFLITIPLFTVWLLNYDRQSQSETAQQSIVSGWGGQQVFAGPQIVLPYQAKTTESVEQNGKTVTRTNIVTRELFVAPELVKLDSRLNTETKKRAIYEVIVYDTAITGSAVFKLPDDLDRYGVTRDQIDFSRAELRFGLSDARGLAGDNKVTVNGEALELQPGKGLGATGNSGFFAFVDGSALESGMVEATFDVRFKGNQSLTIAPNAGQTEWTVQSKWPHPSFAGSFLPESRTINADGFEAKYVITNLALGTSLIATDAGQQVQPMRAKDMSYSGSEYGNASAASATVDLIQPVDLYGQVDRAAKYGFLIIGFTFVAFLLFDLIGGVRISSVQYILVGVALVLFFVLLLAFAEIIGFALAYIAASVATIGLITAYSASVLSSWRRASIIGGLLAGLYGAIYILLSLEAYSLLIGSLLIFVALAGVMFVTRRLDWSATISRPRA</sequence>
<dbReference type="Pfam" id="PF06123">
    <property type="entry name" value="CreD"/>
    <property type="match status" value="1"/>
</dbReference>
<feature type="transmembrane region" description="Helical" evidence="1">
    <location>
        <begin position="333"/>
        <end position="354"/>
    </location>
</feature>
<dbReference type="PANTHER" id="PTHR30092">
    <property type="entry name" value="INNER MEMBRANE PROTEIN CRED"/>
    <property type="match status" value="1"/>
</dbReference>
<feature type="transmembrane region" description="Helical" evidence="1">
    <location>
        <begin position="413"/>
        <end position="431"/>
    </location>
</feature>
<protein>
    <submittedName>
        <fullName evidence="2">Cell envelope integrity protein CreD</fullName>
    </submittedName>
</protein>
<keyword evidence="1" id="KW-1133">Transmembrane helix</keyword>
<organism evidence="2 3">
    <name type="scientific">Parasphingorhabdus flavimaris</name>
    <dbReference type="NCBI Taxonomy" id="266812"/>
    <lineage>
        <taxon>Bacteria</taxon>
        <taxon>Pseudomonadati</taxon>
        <taxon>Pseudomonadota</taxon>
        <taxon>Alphaproteobacteria</taxon>
        <taxon>Sphingomonadales</taxon>
        <taxon>Sphingomonadaceae</taxon>
        <taxon>Parasphingorhabdus</taxon>
    </lineage>
</organism>
<feature type="transmembrane region" description="Helical" evidence="1">
    <location>
        <begin position="361"/>
        <end position="379"/>
    </location>
</feature>
<dbReference type="InterPro" id="IPR010364">
    <property type="entry name" value="Uncharacterised_IM_CreD"/>
</dbReference>
<evidence type="ECO:0000313" key="3">
    <source>
        <dbReference type="Proteomes" id="UP000652427"/>
    </source>
</evidence>
<accession>A0ABX2N0A8</accession>
<keyword evidence="1" id="KW-0812">Transmembrane</keyword>
<feature type="transmembrane region" description="Helical" evidence="1">
    <location>
        <begin position="437"/>
        <end position="456"/>
    </location>
</feature>
<name>A0ABX2N0A8_9SPHN</name>
<feature type="transmembrane region" description="Helical" evidence="1">
    <location>
        <begin position="385"/>
        <end position="406"/>
    </location>
</feature>
<comment type="caution">
    <text evidence="2">The sequence shown here is derived from an EMBL/GenBank/DDBJ whole genome shotgun (WGS) entry which is preliminary data.</text>
</comment>
<dbReference type="PANTHER" id="PTHR30092:SF0">
    <property type="entry name" value="INNER MEMBRANE PROTEIN CRED"/>
    <property type="match status" value="1"/>
</dbReference>
<keyword evidence="3" id="KW-1185">Reference proteome</keyword>
<evidence type="ECO:0000256" key="1">
    <source>
        <dbReference type="SAM" id="Phobius"/>
    </source>
</evidence>
<dbReference type="NCBIfam" id="NF008712">
    <property type="entry name" value="PRK11715.1-1"/>
    <property type="match status" value="1"/>
</dbReference>
<proteinExistence type="predicted"/>
<evidence type="ECO:0000313" key="2">
    <source>
        <dbReference type="EMBL" id="NVD27130.1"/>
    </source>
</evidence>
<dbReference type="EMBL" id="JABWMH010000001">
    <property type="protein sequence ID" value="NVD27130.1"/>
    <property type="molecule type" value="Genomic_DNA"/>
</dbReference>